<dbReference type="RefSeq" id="XP_031564720.1">
    <property type="nucleotide sequence ID" value="XM_031708860.1"/>
</dbReference>
<dbReference type="AlphaFoldDB" id="A0A6P8IDY5"/>
<name>A0A6P8IDY5_ACTTE</name>
<evidence type="ECO:0000313" key="2">
    <source>
        <dbReference type="RefSeq" id="XP_031564720.1"/>
    </source>
</evidence>
<dbReference type="Proteomes" id="UP000515163">
    <property type="component" value="Unplaced"/>
</dbReference>
<dbReference type="InterPro" id="IPR013320">
    <property type="entry name" value="ConA-like_dom_sf"/>
</dbReference>
<dbReference type="SUPFAM" id="SSF49899">
    <property type="entry name" value="Concanavalin A-like lectins/glucanases"/>
    <property type="match status" value="1"/>
</dbReference>
<dbReference type="KEGG" id="aten:116300092"/>
<accession>A0A6P8IDY5</accession>
<reference evidence="2 3" key="1">
    <citation type="submission" date="2025-04" db="UniProtKB">
        <authorList>
            <consortium name="RefSeq"/>
        </authorList>
    </citation>
    <scope>IDENTIFICATION</scope>
    <source>
        <tissue evidence="2 3">Tentacle</tissue>
    </source>
</reference>
<evidence type="ECO:0000313" key="3">
    <source>
        <dbReference type="RefSeq" id="XP_031564722.1"/>
    </source>
</evidence>
<dbReference type="RefSeq" id="XP_031564722.1">
    <property type="nucleotide sequence ID" value="XM_031708862.1"/>
</dbReference>
<sequence>MFHHCVQSLGLTDVVLCSTIRKIAVMGTFIFAKVRGYSILAHWSLNGTEQGLSLHGGPTFVEGRYPGSKAINFNQPSNCFARIPKVELRGKSFTIALWVKVNSSLDRDQVVLGD</sequence>
<evidence type="ECO:0000313" key="1">
    <source>
        <dbReference type="Proteomes" id="UP000515163"/>
    </source>
</evidence>
<dbReference type="OrthoDB" id="5955598at2759"/>
<gene>
    <name evidence="2 3" type="primary">LOC116300092</name>
</gene>
<keyword evidence="1" id="KW-1185">Reference proteome</keyword>
<dbReference type="Gene3D" id="2.60.120.200">
    <property type="match status" value="1"/>
</dbReference>
<proteinExistence type="predicted"/>
<dbReference type="GeneID" id="116300092"/>
<organism evidence="1 3">
    <name type="scientific">Actinia tenebrosa</name>
    <name type="common">Australian red waratah sea anemone</name>
    <dbReference type="NCBI Taxonomy" id="6105"/>
    <lineage>
        <taxon>Eukaryota</taxon>
        <taxon>Metazoa</taxon>
        <taxon>Cnidaria</taxon>
        <taxon>Anthozoa</taxon>
        <taxon>Hexacorallia</taxon>
        <taxon>Actiniaria</taxon>
        <taxon>Actiniidae</taxon>
        <taxon>Actinia</taxon>
    </lineage>
</organism>
<protein>
    <submittedName>
        <fullName evidence="2 3">Uncharacterized protein LOC116300092 isoform X1</fullName>
    </submittedName>
</protein>